<dbReference type="GO" id="GO:0016887">
    <property type="term" value="F:ATP hydrolysis activity"/>
    <property type="evidence" value="ECO:0007669"/>
    <property type="project" value="InterPro"/>
</dbReference>
<reference evidence="3" key="4">
    <citation type="journal article" date="2016" name="Sci. Rep.">
        <title>Genomic epidemiology and global diversity of the emerging bacterial pathogen Elizabethkingia anophelis.</title>
        <authorList>
            <person name="Breurec S."/>
            <person name="Criscuolo A."/>
            <person name="Diancourt L."/>
            <person name="Rendueles O."/>
            <person name="Vandenbogaert M."/>
            <person name="Passet V."/>
            <person name="Caro V."/>
            <person name="Rocha E.P."/>
            <person name="Touchon M."/>
            <person name="Brisse S."/>
        </authorList>
    </citation>
    <scope>NUCLEOTIDE SEQUENCE</scope>
</reference>
<dbReference type="EMBL" id="BK010625">
    <property type="protein sequence ID" value="DAC76574.1"/>
    <property type="molecule type" value="Genomic_DNA"/>
</dbReference>
<evidence type="ECO:0000259" key="1">
    <source>
        <dbReference type="Pfam" id="PF13476"/>
    </source>
</evidence>
<reference evidence="3" key="5">
    <citation type="journal article" date="2017" name="Genome Announc.">
        <title>Complete Circularized Genome Sequences of Four Strains of Elizabethkingia anophelis, Including Two Novel Strains Isolated from Wild-Caught Anopheles sinensis.</title>
        <authorList>
            <person name="Pei D."/>
            <person name="Nicholson A.C."/>
            <person name="Jiang J."/>
            <person name="Chen H."/>
            <person name="Whitney A.M."/>
            <person name="Villarma A."/>
            <person name="Bell M."/>
            <person name="Humrighouse B."/>
            <person name="Rowe L.A."/>
            <person name="Sheth M."/>
            <person name="Batra D."/>
            <person name="Juieng P."/>
            <person name="Loparev V.N."/>
            <person name="McQuiston J.R."/>
            <person name="Lan Y."/>
            <person name="Ma Y."/>
            <person name="Xu J."/>
        </authorList>
    </citation>
    <scope>NUCLEOTIDE SEQUENCE</scope>
</reference>
<evidence type="ECO:0000313" key="3">
    <source>
        <dbReference type="EMBL" id="DAC76028.1"/>
    </source>
</evidence>
<dbReference type="Gene3D" id="3.40.50.300">
    <property type="entry name" value="P-loop containing nucleotide triphosphate hydrolases"/>
    <property type="match status" value="1"/>
</dbReference>
<proteinExistence type="predicted"/>
<evidence type="ECO:0000313" key="2">
    <source>
        <dbReference type="EMBL" id="DAC75937.1"/>
    </source>
</evidence>
<dbReference type="GO" id="GO:0006302">
    <property type="term" value="P:double-strand break repair"/>
    <property type="evidence" value="ECO:0007669"/>
    <property type="project" value="InterPro"/>
</dbReference>
<dbReference type="EMBL" id="BK010613">
    <property type="protein sequence ID" value="DAC75937.1"/>
    <property type="molecule type" value="Genomic_DNA"/>
</dbReference>
<reference evidence="3" key="2">
    <citation type="journal article" date="2014" name="PLoS ONE">
        <title>Insights from the genome annotation of Elizabethkingia anophelis from the malaria vector Anopheles gambiae.</title>
        <authorList>
            <person name="Kukutla P."/>
            <person name="Lindberg B.G."/>
            <person name="Pei D."/>
            <person name="Rayl M."/>
            <person name="Yu W."/>
            <person name="Steritz M."/>
            <person name="Faye I."/>
            <person name="Xu J."/>
        </authorList>
    </citation>
    <scope>NUCLEOTIDE SEQUENCE</scope>
</reference>
<dbReference type="AlphaFoldDB" id="A0A455ZGX6"/>
<gene>
    <name evidence="3" type="primary">ICEEaIII(12)_NUH11_80637_82673</name>
    <name evidence="2" type="synonym">ICEEaIII(11)_NUH6_94528_96564</name>
</gene>
<protein>
    <submittedName>
        <fullName evidence="4">Kinesin-related protein K4</fullName>
    </submittedName>
</protein>
<reference evidence="3" key="8">
    <citation type="journal article" date="2018" name="J. ISSAAS">
        <title>In Silico Identification of Three Types of Integrative and Conjugative Elements (ICEs) in Elizabethkingia anophelis Strains Isolated from Around the World.</title>
        <authorList>
            <person name="Xu J."/>
            <person name="Pei D."/>
            <person name="Nicholson A."/>
            <person name="Lan Y."/>
            <person name="Xia Q."/>
        </authorList>
    </citation>
    <scope>NUCLEOTIDE SEQUENCE</scope>
</reference>
<dbReference type="EMBL" id="BK010614">
    <property type="protein sequence ID" value="DAC76028.1"/>
    <property type="molecule type" value="Genomic_DNA"/>
</dbReference>
<reference evidence="3" key="7">
    <citation type="journal article" date="2017" name="Sci. Rep.">
        <title>Genomic features, phylogenetic relationships, and comparative genomics of Elizabethkingia anophelis strain EM361-97 isolated in Taiwan.</title>
        <authorList>
            <person name="Lin J.N."/>
            <person name="Lai C.H."/>
            <person name="Yang C.H."/>
            <person name="Huang Y.H."/>
            <person name="Lin H.H."/>
        </authorList>
    </citation>
    <scope>NUCLEOTIDE SEQUENCE</scope>
</reference>
<reference evidence="3" key="1">
    <citation type="journal article" date="2014" name="Genome Biol. Evol.">
        <title>Comparative genomic analysis of malaria mosquito vector-associated novel pathogen Elizabethkingia anophelis.</title>
        <authorList>
            <person name="Teo J."/>
            <person name="Tan S.Y."/>
            <person name="Liu Y."/>
            <person name="Tay M."/>
            <person name="Ding Y."/>
            <person name="Li Y."/>
            <person name="Kjelleberg S."/>
            <person name="Givskov M."/>
            <person name="Lin R.T."/>
            <person name="Yang L."/>
        </authorList>
    </citation>
    <scope>NUCLEOTIDE SEQUENCE</scope>
</reference>
<name>A0A455ZGX6_9FLAO</name>
<feature type="domain" description="Rad50/SbcC-type AAA" evidence="1">
    <location>
        <begin position="27"/>
        <end position="251"/>
    </location>
</feature>
<sequence>MNMTKLKINRLKIEINTDAGIFGAQHKFSKGLNIVRGDNTTGKSSLFQSIIYALGFEELLGGKFEKTLQSVLKDKVEYPRNEQYFNIIQSYIYLVIENQHGQIITIRRGVKTPNRKSQLVDVFFGDYITNLKDITDERQMWVHDKGGASDNDFGFHKFLCEFLEIDLPKVITYKGDYTQIYLQQLASSFIIEQKKGWSDYFITAPIYSIRDLNQRIVEYLLNLDVFENNEKREEINIRRNLLQTKWEKVFNEMDYLADRSSSELTGISSEPEIINDLNSIKLLYKKENSNIRIEEYLQELRDELVTFDNTINTVGQNSSKYEKELEEKQNLLNKIVVNYELLLPEITSEIEKLKQYQNQSKNISEDLRKNKGVQKLNKLGAEQDIKSIQNICPTCTQEVKDLLPSDINHTPMRLDDNIKYLESQMAMIEVYISGQKKLITDKRAKSELYQQASTKLRKEIRNLKTELVEDSRVPSVVEIEEKFSLNQRINFYSKTIEKFESLKNDLIPLIEEHIEIQSAVSKLPKLNLSEKDANKIIDLENNFVSYLQKFGYTSKSFNSIKISRDNYFPIVDELYSIKFDSSASDFIRSIWAFTISLMKTSVNYNGNHPQFLMFDEPKQQDASLESFKSFLKELSEFKEQQMIVFASFENSDETFNESTEKIEFSLNRINETLIKPIK</sequence>
<dbReference type="InterPro" id="IPR038729">
    <property type="entry name" value="Rad50/SbcC_AAA"/>
</dbReference>
<dbReference type="Pfam" id="PF13476">
    <property type="entry name" value="AAA_23"/>
    <property type="match status" value="1"/>
</dbReference>
<dbReference type="InterPro" id="IPR027417">
    <property type="entry name" value="P-loop_NTPase"/>
</dbReference>
<reference evidence="3" key="3">
    <citation type="journal article" date="2016" name="Genome Announc.">
        <title>Complete Genome Sequences of Four Strains from the 2015-2016 Elizabethkingia anophelis Outbreak.</title>
        <authorList>
            <person name="Nicholson A.C."/>
            <person name="Whitney A.M."/>
            <person name="Emery B.D."/>
            <person name="Bell M.E."/>
            <person name="Gartin J.T."/>
            <person name="Humrighouse B.W."/>
            <person name="Loparev V.N."/>
            <person name="Batra D."/>
            <person name="Sheth M."/>
            <person name="Rowe L.A."/>
            <person name="Juieng P."/>
            <person name="Knipe K."/>
            <person name="Gulvik C."/>
            <person name="McQuiston J.R."/>
        </authorList>
    </citation>
    <scope>NUCLEOTIDE SEQUENCE</scope>
</reference>
<reference evidence="3" key="6">
    <citation type="journal article" date="2017" name="Nat. Commun.">
        <title>Evolutionary dynamics and genomic features of the Elizabethkingia anophelis 2015 to 2016 Wisconsin outbreak strain.</title>
        <authorList>
            <person name="Perrin A."/>
            <person name="Larsonneur E."/>
            <person name="Nicholson A.C."/>
            <person name="Edwards D.J."/>
            <person name="Gundlach K.M."/>
            <person name="Whitney A.M."/>
            <person name="Gulvik C.A."/>
            <person name="Bell M.E."/>
            <person name="Rendueles O."/>
            <person name="Cury J."/>
            <person name="Hugon P."/>
            <person name="Clermont D."/>
            <person name="Enouf V."/>
            <person name="Loparev V."/>
            <person name="Juieng P."/>
            <person name="Monson T."/>
            <person name="Warshauer D."/>
            <person name="Elbadawi L.I."/>
            <person name="Walters M.S."/>
            <person name="Crist M.B."/>
            <person name="Noble-Wang J."/>
            <person name="Borlaug G."/>
            <person name="Rocha E.P.C."/>
            <person name="Criscuolo A."/>
            <person name="Touchon M."/>
            <person name="Davis J.P."/>
            <person name="Holt K.E."/>
            <person name="McQuiston J.R."/>
            <person name="Brisse S."/>
        </authorList>
    </citation>
    <scope>NUCLEOTIDE SEQUENCE</scope>
</reference>
<accession>A0A455ZGX6</accession>
<organism evidence="3">
    <name type="scientific">Elizabethkingia anophelis</name>
    <dbReference type="NCBI Taxonomy" id="1117645"/>
    <lineage>
        <taxon>Bacteria</taxon>
        <taxon>Pseudomonadati</taxon>
        <taxon>Bacteroidota</taxon>
        <taxon>Flavobacteriia</taxon>
        <taxon>Flavobacteriales</taxon>
        <taxon>Weeksellaceae</taxon>
        <taxon>Elizabethkingia</taxon>
    </lineage>
</organism>
<evidence type="ECO:0000313" key="4">
    <source>
        <dbReference type="EMBL" id="DAC76574.1"/>
    </source>
</evidence>